<feature type="non-terminal residue" evidence="1">
    <location>
        <position position="1"/>
    </location>
</feature>
<proteinExistence type="predicted"/>
<protein>
    <submittedName>
        <fullName evidence="1">Uncharacterized protein</fullName>
    </submittedName>
</protein>
<reference evidence="1" key="1">
    <citation type="submission" date="2010-03" db="EMBL/GenBank/DDBJ databases">
        <title>Annotation of Blastomyces dermatitidis strain ATCC 18188.</title>
        <authorList>
            <consortium name="The Broad Institute Genome Sequencing Platform"/>
            <consortium name="Broad Institute Genome Sequencing Center for Infectious Disease."/>
            <person name="Cuomo C."/>
            <person name="Klein B."/>
            <person name="Sullivan T."/>
            <person name="Heitman J."/>
            <person name="Young S."/>
            <person name="Zeng Q."/>
            <person name="Gargeya S."/>
            <person name="Alvarado L."/>
            <person name="Berlin A.M."/>
            <person name="Chapman S.B."/>
            <person name="Chen Z."/>
            <person name="Freedman E."/>
            <person name="Gellesch M."/>
            <person name="Goldberg J."/>
            <person name="Griggs A."/>
            <person name="Gujja S."/>
            <person name="Heilman E."/>
            <person name="Heiman D."/>
            <person name="Howarth C."/>
            <person name="Mehta T."/>
            <person name="Neiman D."/>
            <person name="Pearson M."/>
            <person name="Roberts A."/>
            <person name="Saif S."/>
            <person name="Shea T."/>
            <person name="Shenoy N."/>
            <person name="Sisk P."/>
            <person name="Stolte C."/>
            <person name="Sykes S."/>
            <person name="White J."/>
            <person name="Yandava C."/>
            <person name="Haas B."/>
            <person name="Nusbaum C."/>
            <person name="Birren B."/>
        </authorList>
    </citation>
    <scope>NUCLEOTIDE SEQUENCE</scope>
    <source>
        <strain evidence="1">ATCC 18188</strain>
    </source>
</reference>
<organism evidence="1">
    <name type="scientific">Ajellomyces dermatitidis (strain ATCC 18188 / CBS 674.68)</name>
    <name type="common">Blastomyces dermatitidis</name>
    <dbReference type="NCBI Taxonomy" id="653446"/>
    <lineage>
        <taxon>Eukaryota</taxon>
        <taxon>Fungi</taxon>
        <taxon>Dikarya</taxon>
        <taxon>Ascomycota</taxon>
        <taxon>Pezizomycotina</taxon>
        <taxon>Eurotiomycetes</taxon>
        <taxon>Eurotiomycetidae</taxon>
        <taxon>Onygenales</taxon>
        <taxon>Ajellomycetaceae</taxon>
        <taxon>Blastomyces</taxon>
    </lineage>
</organism>
<name>A0A0J9EVK7_AJEDA</name>
<dbReference type="EMBL" id="GG749625">
    <property type="protein sequence ID" value="KMW69215.1"/>
    <property type="molecule type" value="Genomic_DNA"/>
</dbReference>
<sequence>SSCVDRFMFTDNSELSVKSLIENLKNVIMKELSVSCVAESSVSLSVSSVTASQSSTPASVSGSLTLATSILMTSGFATSAFITSSPCFKEMLYRLNESCLSTKDIHVFRNENVNVILFYICEFALASEAILIEDDNITETTLSHFQASLITSSLFSAEKT</sequence>
<accession>A0A0J9EVK7</accession>
<feature type="non-terminal residue" evidence="1">
    <location>
        <position position="160"/>
    </location>
</feature>
<evidence type="ECO:0000313" key="1">
    <source>
        <dbReference type="EMBL" id="KMW69215.1"/>
    </source>
</evidence>
<dbReference type="AlphaFoldDB" id="A0A0J9EVK7"/>
<gene>
    <name evidence="1" type="ORF">BDDG_09633</name>
</gene>
<dbReference type="Proteomes" id="UP000007802">
    <property type="component" value="Unassembled WGS sequence"/>
</dbReference>